<proteinExistence type="predicted"/>
<comment type="caution">
    <text evidence="1">The sequence shown here is derived from an EMBL/GenBank/DDBJ whole genome shotgun (WGS) entry which is preliminary data.</text>
</comment>
<keyword evidence="2" id="KW-1185">Reference proteome</keyword>
<accession>A0ABN2W5U1</accession>
<dbReference type="EMBL" id="BAAAPE010000011">
    <property type="protein sequence ID" value="GAA2083868.1"/>
    <property type="molecule type" value="Genomic_DNA"/>
</dbReference>
<name>A0ABN2W5U1_9ACTN</name>
<protein>
    <submittedName>
        <fullName evidence="1">Uncharacterized protein</fullName>
    </submittedName>
</protein>
<evidence type="ECO:0000313" key="2">
    <source>
        <dbReference type="Proteomes" id="UP001500016"/>
    </source>
</evidence>
<evidence type="ECO:0000313" key="1">
    <source>
        <dbReference type="EMBL" id="GAA2083868.1"/>
    </source>
</evidence>
<sequence length="52" mass="5075">MVSAPSKVPATATRLVHTALNPVLPRPKIRPPAPILAATAAAGAAVPGARAG</sequence>
<dbReference type="Proteomes" id="UP001500016">
    <property type="component" value="Unassembled WGS sequence"/>
</dbReference>
<reference evidence="1 2" key="1">
    <citation type="journal article" date="2019" name="Int. J. Syst. Evol. Microbiol.">
        <title>The Global Catalogue of Microorganisms (GCM) 10K type strain sequencing project: providing services to taxonomists for standard genome sequencing and annotation.</title>
        <authorList>
            <consortium name="The Broad Institute Genomics Platform"/>
            <consortium name="The Broad Institute Genome Sequencing Center for Infectious Disease"/>
            <person name="Wu L."/>
            <person name="Ma J."/>
        </authorList>
    </citation>
    <scope>NUCLEOTIDE SEQUENCE [LARGE SCALE GENOMIC DNA]</scope>
    <source>
        <strain evidence="1 2">JCM 15478</strain>
    </source>
</reference>
<gene>
    <name evidence="1" type="ORF">GCM10009801_44600</name>
</gene>
<organism evidence="1 2">
    <name type="scientific">Streptomyces albiaxialis</name>
    <dbReference type="NCBI Taxonomy" id="329523"/>
    <lineage>
        <taxon>Bacteria</taxon>
        <taxon>Bacillati</taxon>
        <taxon>Actinomycetota</taxon>
        <taxon>Actinomycetes</taxon>
        <taxon>Kitasatosporales</taxon>
        <taxon>Streptomycetaceae</taxon>
        <taxon>Streptomyces</taxon>
    </lineage>
</organism>